<evidence type="ECO:0000313" key="3">
    <source>
        <dbReference type="Proteomes" id="UP000308705"/>
    </source>
</evidence>
<dbReference type="Proteomes" id="UP000308705">
    <property type="component" value="Unassembled WGS sequence"/>
</dbReference>
<sequence length="210" mass="23093">MKLTKLGHACWRFEKDGRAFVLDPGSFSGTGLLDGAEAVLITHEHVDHLDANLIKSASPDLEVWTCNGVTNALGEVPVKIQTVREGDVFEVAGFSVRVIGEWHAPTIPDAPIIQNIGFLIDDRVFYPGDALTDPGVAVETLLAPSNAPWLRVWDFIEYLRAVRPDHAFSTHDGLVNEIGQGMIDNFMAVEGKKQKADMRRLKPGESMEFA</sequence>
<keyword evidence="2" id="KW-0378">Hydrolase</keyword>
<dbReference type="EMBL" id="SZQA01000010">
    <property type="protein sequence ID" value="TKK88624.1"/>
    <property type="molecule type" value="Genomic_DNA"/>
</dbReference>
<evidence type="ECO:0000259" key="1">
    <source>
        <dbReference type="SMART" id="SM00849"/>
    </source>
</evidence>
<gene>
    <name evidence="2" type="ORF">FDA94_13210</name>
</gene>
<dbReference type="SUPFAM" id="SSF56281">
    <property type="entry name" value="Metallo-hydrolase/oxidoreductase"/>
    <property type="match status" value="1"/>
</dbReference>
<dbReference type="OrthoDB" id="3190691at2"/>
<evidence type="ECO:0000313" key="2">
    <source>
        <dbReference type="EMBL" id="TKK88624.1"/>
    </source>
</evidence>
<dbReference type="AlphaFoldDB" id="A0A4U3MJJ4"/>
<comment type="caution">
    <text evidence="2">The sequence shown here is derived from an EMBL/GenBank/DDBJ whole genome shotgun (WGS) entry which is preliminary data.</text>
</comment>
<keyword evidence="3" id="KW-1185">Reference proteome</keyword>
<accession>A0A4U3MJJ4</accession>
<dbReference type="SMART" id="SM00849">
    <property type="entry name" value="Lactamase_B"/>
    <property type="match status" value="1"/>
</dbReference>
<dbReference type="InterPro" id="IPR036866">
    <property type="entry name" value="RibonucZ/Hydroxyglut_hydro"/>
</dbReference>
<name>A0A4U3MJJ4_9ACTN</name>
<dbReference type="InterPro" id="IPR050114">
    <property type="entry name" value="UPF0173_UPF0282_UlaG_hydrolase"/>
</dbReference>
<organism evidence="2 3">
    <name type="scientific">Herbidospora galbida</name>
    <dbReference type="NCBI Taxonomy" id="2575442"/>
    <lineage>
        <taxon>Bacteria</taxon>
        <taxon>Bacillati</taxon>
        <taxon>Actinomycetota</taxon>
        <taxon>Actinomycetes</taxon>
        <taxon>Streptosporangiales</taxon>
        <taxon>Streptosporangiaceae</taxon>
        <taxon>Herbidospora</taxon>
    </lineage>
</organism>
<dbReference type="PANTHER" id="PTHR43546:SF3">
    <property type="entry name" value="UPF0173 METAL-DEPENDENT HYDROLASE MJ1163"/>
    <property type="match status" value="1"/>
</dbReference>
<dbReference type="InterPro" id="IPR001279">
    <property type="entry name" value="Metallo-B-lactamas"/>
</dbReference>
<reference evidence="2 3" key="1">
    <citation type="submission" date="2019-04" db="EMBL/GenBank/DDBJ databases">
        <title>Herbidospora sp. NEAU-GS14.nov., a novel actinomycete isolated from soil.</title>
        <authorList>
            <person name="Han L."/>
        </authorList>
    </citation>
    <scope>NUCLEOTIDE SEQUENCE [LARGE SCALE GENOMIC DNA]</scope>
    <source>
        <strain evidence="2 3">NEAU-GS14</strain>
    </source>
</reference>
<proteinExistence type="predicted"/>
<dbReference type="Pfam" id="PF13483">
    <property type="entry name" value="Lactamase_B_3"/>
    <property type="match status" value="1"/>
</dbReference>
<dbReference type="RefSeq" id="WP_137247354.1">
    <property type="nucleotide sequence ID" value="NZ_SZQA01000010.1"/>
</dbReference>
<dbReference type="Gene3D" id="3.60.15.10">
    <property type="entry name" value="Ribonuclease Z/Hydroxyacylglutathione hydrolase-like"/>
    <property type="match status" value="1"/>
</dbReference>
<feature type="domain" description="Metallo-beta-lactamase" evidence="1">
    <location>
        <begin position="7"/>
        <end position="166"/>
    </location>
</feature>
<dbReference type="PANTHER" id="PTHR43546">
    <property type="entry name" value="UPF0173 METAL-DEPENDENT HYDROLASE MJ1163-RELATED"/>
    <property type="match status" value="1"/>
</dbReference>
<dbReference type="GO" id="GO:0016787">
    <property type="term" value="F:hydrolase activity"/>
    <property type="evidence" value="ECO:0007669"/>
    <property type="project" value="UniProtKB-KW"/>
</dbReference>
<protein>
    <submittedName>
        <fullName evidence="2">MBL fold metallo-hydrolase</fullName>
    </submittedName>
</protein>